<evidence type="ECO:0000313" key="4">
    <source>
        <dbReference type="EMBL" id="KAF6072106.1"/>
    </source>
</evidence>
<keyword evidence="2" id="KW-0067">ATP-binding</keyword>
<dbReference type="GO" id="GO:0005524">
    <property type="term" value="F:ATP binding"/>
    <property type="evidence" value="ECO:0007669"/>
    <property type="project" value="UniProtKB-KW"/>
</dbReference>
<evidence type="ECO:0000259" key="3">
    <source>
        <dbReference type="Pfam" id="PF00501"/>
    </source>
</evidence>
<feature type="domain" description="AMP-dependent synthetase/ligase" evidence="3">
    <location>
        <begin position="173"/>
        <end position="557"/>
    </location>
</feature>
<keyword evidence="1" id="KW-0547">Nucleotide-binding</keyword>
<sequence>MSQPTYGNNNTTNKEVAISHLPFTRDITESVPLKPDANKNDNYSPIFRNKATASRLIQRIHPDLDTHHKLFNNAADMFGDRPCLGKRPYDYKNKTSAPRFDYFTYSEVKTKKNNIGAGFIRSLLGNPFLDPQLESHKKVVNHLRDWPTYGLQKSGRDNQDFEIEKNASFILTLFAVNRLEWVLTDLACSSYSITNTALYDTLGSDVSQYILGLTESPIVVTTNDKIPVLLDLKKNFPEQTKSLISIVSMDPIDLVSQNWFDQAKELKITIQDLNQIEELGSRNPIRELPPKRDALFTISFTSGTTGSKPKGVMLSQAGAAAYITSLTCIKPHAAPGDKVFIFLPLTHVYERQTSAFAWSTGYYLAFPQVTIGQENVNAFSNMLEDLRIFKPTYMSIVPRLLTRIEALIKGKIKELSPEEQDKVNQIIEYKIKEQAKHDGAKGLNAAFDQYPPYKFLREIVGYDNIKWVQTASAPIAPSTLVYLKASLNMGIRQQYGLTESGAAITSTDDYEAKAGSCGTILPTGQLKLRSVKDMGYSIDRLEGEVMLQGPQMFKGYYYNKEETDNSIDEDGWFHSGDIARIDPKTGRVSIIDRVKNFFKMQQGEYVSPEKIENRYLSSNPQITQLYVHGNSLQAYLVGIVGVEYEKGLKFLNEEFGFNKIDISEHELLEDLNKVEIKSKFLEKMNQNVRGKLNGFEILHNIHIEINPLTVEREVVTPTFKLRRPVASKFFANVFHRLYEIEQSLLHQAKLRTAKL</sequence>
<dbReference type="AlphaFoldDB" id="A0A8H6C4T6"/>
<dbReference type="PANTHER" id="PTHR43272:SF33">
    <property type="entry name" value="AMP-BINDING DOMAIN-CONTAINING PROTEIN-RELATED"/>
    <property type="match status" value="1"/>
</dbReference>
<evidence type="ECO:0000256" key="1">
    <source>
        <dbReference type="ARBA" id="ARBA00022741"/>
    </source>
</evidence>
<dbReference type="GO" id="GO:0016020">
    <property type="term" value="C:membrane"/>
    <property type="evidence" value="ECO:0007669"/>
    <property type="project" value="TreeGrafter"/>
</dbReference>
<dbReference type="Proteomes" id="UP000536275">
    <property type="component" value="Unassembled WGS sequence"/>
</dbReference>
<dbReference type="InterPro" id="IPR000873">
    <property type="entry name" value="AMP-dep_synth/lig_dom"/>
</dbReference>
<dbReference type="Pfam" id="PF00501">
    <property type="entry name" value="AMP-binding"/>
    <property type="match status" value="1"/>
</dbReference>
<dbReference type="GO" id="GO:0004467">
    <property type="term" value="F:long-chain fatty acid-CoA ligase activity"/>
    <property type="evidence" value="ECO:0007669"/>
    <property type="project" value="TreeGrafter"/>
</dbReference>
<dbReference type="GO" id="GO:0005783">
    <property type="term" value="C:endoplasmic reticulum"/>
    <property type="evidence" value="ECO:0007669"/>
    <property type="project" value="TreeGrafter"/>
</dbReference>
<name>A0A8H6C4T6_CANAX</name>
<dbReference type="SUPFAM" id="SSF56801">
    <property type="entry name" value="Acetyl-CoA synthetase-like"/>
    <property type="match status" value="1"/>
</dbReference>
<dbReference type="PANTHER" id="PTHR43272">
    <property type="entry name" value="LONG-CHAIN-FATTY-ACID--COA LIGASE"/>
    <property type="match status" value="1"/>
</dbReference>
<dbReference type="EMBL" id="JABWAD010000007">
    <property type="protein sequence ID" value="KAF6072106.1"/>
    <property type="molecule type" value="Genomic_DNA"/>
</dbReference>
<reference evidence="4 5" key="1">
    <citation type="submission" date="2020-03" db="EMBL/GenBank/DDBJ databases">
        <title>FDA dAtabase for Regulatory Grade micrObial Sequences (FDA-ARGOS): Supporting development and validation of Infectious Disease Dx tests.</title>
        <authorList>
            <person name="Campos J."/>
            <person name="Goldberg B."/>
            <person name="Tallon L."/>
            <person name="Sadzewicz L."/>
            <person name="Vavikolanu K."/>
            <person name="Mehta A."/>
            <person name="Aluvathingal J."/>
            <person name="Nadendla S."/>
            <person name="Nandy P."/>
            <person name="Geyer C."/>
            <person name="Yan Y."/>
            <person name="Sichtig H."/>
        </authorList>
    </citation>
    <scope>NUCLEOTIDE SEQUENCE [LARGE SCALE GENOMIC DNA]</scope>
    <source>
        <strain evidence="4 5">FDAARGOS_656</strain>
    </source>
</reference>
<accession>A0A8H6C4T6</accession>
<evidence type="ECO:0000256" key="2">
    <source>
        <dbReference type="ARBA" id="ARBA00022840"/>
    </source>
</evidence>
<dbReference type="InterPro" id="IPR042099">
    <property type="entry name" value="ANL_N_sf"/>
</dbReference>
<evidence type="ECO:0000313" key="5">
    <source>
        <dbReference type="Proteomes" id="UP000536275"/>
    </source>
</evidence>
<comment type="caution">
    <text evidence="4">The sequence shown here is derived from an EMBL/GenBank/DDBJ whole genome shotgun (WGS) entry which is preliminary data.</text>
</comment>
<proteinExistence type="predicted"/>
<gene>
    <name evidence="4" type="ORF">FOB64_000171</name>
</gene>
<dbReference type="Gene3D" id="3.40.50.12780">
    <property type="entry name" value="N-terminal domain of ligase-like"/>
    <property type="match status" value="1"/>
</dbReference>
<organism evidence="4 5">
    <name type="scientific">Candida albicans</name>
    <name type="common">Yeast</name>
    <dbReference type="NCBI Taxonomy" id="5476"/>
    <lineage>
        <taxon>Eukaryota</taxon>
        <taxon>Fungi</taxon>
        <taxon>Dikarya</taxon>
        <taxon>Ascomycota</taxon>
        <taxon>Saccharomycotina</taxon>
        <taxon>Pichiomycetes</taxon>
        <taxon>Debaryomycetaceae</taxon>
        <taxon>Candida/Lodderomyces clade</taxon>
        <taxon>Candida</taxon>
    </lineage>
</organism>
<protein>
    <submittedName>
        <fullName evidence="4">AMP-binding enzyme family protein</fullName>
    </submittedName>
</protein>